<dbReference type="InterPro" id="IPR050680">
    <property type="entry name" value="YpeA/RimI_acetyltransf"/>
</dbReference>
<dbReference type="AlphaFoldDB" id="A0A7C6ED94"/>
<dbReference type="InterPro" id="IPR000182">
    <property type="entry name" value="GNAT_dom"/>
</dbReference>
<sequence length="198" mass="22894">MIGIRKAVPDDGKDIGELMLLSAPYFSILFGNNIKKVLQDLFRHPKNLFSLEHIYFAEVGGENAGMILGYDWQVKKRENLKTGFLLFKKIGFGILDKLFLLLRFNSTVGRLSYGEYYISNIATYPKFQRRGVGKRLLLEAEKEAKIVGAERIVLDVEKENNSAINFYQKFGYKMIDEFSISLSRDKILNFNRMIKEMK</sequence>
<evidence type="ECO:0000259" key="3">
    <source>
        <dbReference type="PROSITE" id="PS51186"/>
    </source>
</evidence>
<dbReference type="InterPro" id="IPR016181">
    <property type="entry name" value="Acyl_CoA_acyltransferase"/>
</dbReference>
<reference evidence="4" key="1">
    <citation type="journal article" date="2020" name="mSystems">
        <title>Genome- and Community-Level Interaction Insights into Carbon Utilization and Element Cycling Functions of Hydrothermarchaeota in Hydrothermal Sediment.</title>
        <authorList>
            <person name="Zhou Z."/>
            <person name="Liu Y."/>
            <person name="Xu W."/>
            <person name="Pan J."/>
            <person name="Luo Z.H."/>
            <person name="Li M."/>
        </authorList>
    </citation>
    <scope>NUCLEOTIDE SEQUENCE [LARGE SCALE GENOMIC DNA]</scope>
    <source>
        <strain evidence="4">SpSt-876</strain>
    </source>
</reference>
<dbReference type="PANTHER" id="PTHR43420">
    <property type="entry name" value="ACETYLTRANSFERASE"/>
    <property type="match status" value="1"/>
</dbReference>
<comment type="caution">
    <text evidence="4">The sequence shown here is derived from an EMBL/GenBank/DDBJ whole genome shotgun (WGS) entry which is preliminary data.</text>
</comment>
<protein>
    <submittedName>
        <fullName evidence="4">N-acetyltransferase</fullName>
    </submittedName>
</protein>
<dbReference type="PANTHER" id="PTHR43420:SF47">
    <property type="entry name" value="N-ACETYLTRANSFERASE DOMAIN-CONTAINING PROTEIN"/>
    <property type="match status" value="1"/>
</dbReference>
<dbReference type="Gene3D" id="3.40.630.30">
    <property type="match status" value="1"/>
</dbReference>
<accession>A0A7C6ED94</accession>
<name>A0A7C6ED94_UNCW3</name>
<feature type="domain" description="N-acetyltransferase" evidence="3">
    <location>
        <begin position="2"/>
        <end position="198"/>
    </location>
</feature>
<evidence type="ECO:0000256" key="1">
    <source>
        <dbReference type="ARBA" id="ARBA00022679"/>
    </source>
</evidence>
<keyword evidence="2" id="KW-0012">Acyltransferase</keyword>
<organism evidence="4">
    <name type="scientific">candidate division WOR-3 bacterium</name>
    <dbReference type="NCBI Taxonomy" id="2052148"/>
    <lineage>
        <taxon>Bacteria</taxon>
        <taxon>Bacteria division WOR-3</taxon>
    </lineage>
</organism>
<proteinExistence type="predicted"/>
<evidence type="ECO:0000313" key="4">
    <source>
        <dbReference type="EMBL" id="HHS52340.1"/>
    </source>
</evidence>
<evidence type="ECO:0000256" key="2">
    <source>
        <dbReference type="ARBA" id="ARBA00023315"/>
    </source>
</evidence>
<keyword evidence="1 4" id="KW-0808">Transferase</keyword>
<gene>
    <name evidence="4" type="ORF">ENW73_05680</name>
</gene>
<dbReference type="EMBL" id="DTLI01000139">
    <property type="protein sequence ID" value="HHS52340.1"/>
    <property type="molecule type" value="Genomic_DNA"/>
</dbReference>
<dbReference type="CDD" id="cd04301">
    <property type="entry name" value="NAT_SF"/>
    <property type="match status" value="1"/>
</dbReference>
<dbReference type="Pfam" id="PF00583">
    <property type="entry name" value="Acetyltransf_1"/>
    <property type="match status" value="1"/>
</dbReference>
<dbReference type="SUPFAM" id="SSF55729">
    <property type="entry name" value="Acyl-CoA N-acyltransferases (Nat)"/>
    <property type="match status" value="1"/>
</dbReference>
<dbReference type="GO" id="GO:0016747">
    <property type="term" value="F:acyltransferase activity, transferring groups other than amino-acyl groups"/>
    <property type="evidence" value="ECO:0007669"/>
    <property type="project" value="InterPro"/>
</dbReference>
<dbReference type="PROSITE" id="PS51186">
    <property type="entry name" value="GNAT"/>
    <property type="match status" value="1"/>
</dbReference>